<gene>
    <name evidence="5" type="ORF">B0T20DRAFT_494858</name>
</gene>
<evidence type="ECO:0000259" key="4">
    <source>
        <dbReference type="Pfam" id="PF13087"/>
    </source>
</evidence>
<dbReference type="InterPro" id="IPR041679">
    <property type="entry name" value="DNA2/NAM7-like_C"/>
</dbReference>
<feature type="compositionally biased region" description="Gly residues" evidence="2">
    <location>
        <begin position="844"/>
        <end position="861"/>
    </location>
</feature>
<name>A0AAE0PJ47_SORBR</name>
<keyword evidence="5" id="KW-0378">Hydrolase</keyword>
<sequence>MSSFTVPSKKSRALAIVNPETGEATNPTPQPNPSTLTDIPSQSTKGKFKDGPPTKKSAKATAKARASLWVPPPQGSTFDADEHFARGYDVYAAPFVPSALKDINQYPGMFFDTSGKHVTNYAAYTSAILPTSLLPVVPEQQAGYSPNETSHLMPQCYDKYFRNWVELEQCDQKTENASYALYAHTGMVSFTSPHEATVTMTVPGLRENTPHVEVDDQVQLRQLRFDYPGHLNVHPWTGYIYNARVEAVVRATETLVLRVTGLTYQTAQFMAPSMMYPLPTEFEVKFNVQFCVPMERSQPMIDVLPLIQESLDLAAQMTKEEIDSIDDITGTGSNRPKSRTLSPVNVYWIQSMLFPTEADCSSQTNMVNWLEHYNGARFDESLNYEQRIAVDSVLCQNYGTMPYLISGPPGTGKTKTMIEIALQLVCTNNVPNCSHILVCAPSEPAADTLADRLSKCMGRDELLRLNRPTRDSREVPSNLLPYCYMQNDVFCLPPFSQLMSYKIIVTSCRDASMLLYARLTNSDLHAVSSGLHQQIHPTLPPPKSVPLHWGALLIDEAAQAMEPEALIPLQVVAPPLRCPSDPAFVPLVIMAGDEQQLNPRTSSPNSPLQQSLFARLFERPVYANHPLSRRFRRTQKGQTAEAPKQQYQLHPSLLPILRPPFTNLIRNYRSHPAILAMPSKLFYFDTLLPAADFTDRNRLSQWSGWRSPNHWPILYHDNPSPDDLDLPSPDTSTISGGWYNVGEAHLACSYALDLWRSGLVKQKEICIMSPFKAQVRLIRRLIRGAEYNGGKGLWEVNVGPTEAFQGLEFGVVVLCVTRSRRRWVGRDRVGGWGVLPGPTRDGRAGGQGGQGGRGTGRVGGGIRNKLNVALTRAKFGLIILGSREVMMPDSLSSSPSSSPSSHSSRSSPTNSSDESFESSQDGNSHMSGSKKGKQGEKMETKKGKQNMEIEENDTKEEEEEEGTEWAQIIDFCERNGCVADSNPPPPLVRRRRRWGLTRWEVEQGVPQGGVGHLGNSISNFDVNGGGSSGDIPAKEDSHRLSSGGGASGLVTNGLVTNGQVNGQVNGIASDRGNGSGSSSGAAATSTTGNHTAKATKKPTQKTTENPTTKPTKKRTGNPTGSAGVGENSVIATAIAAAAAGAVAVANSLGVGGGGGGSVGAGAGGSAGAGAGAAASGRGSAGGAAATAGAIGVTTGGPGNGWPEDSWSDDDDDGF</sequence>
<feature type="region of interest" description="Disordered" evidence="2">
    <location>
        <begin position="834"/>
        <end position="861"/>
    </location>
</feature>
<feature type="compositionally biased region" description="Polar residues" evidence="2">
    <location>
        <begin position="917"/>
        <end position="927"/>
    </location>
</feature>
<protein>
    <submittedName>
        <fullName evidence="5">P-loop containing nucleoside triphosphate hydrolase protein</fullName>
    </submittedName>
</protein>
<dbReference type="InterPro" id="IPR047187">
    <property type="entry name" value="SF1_C_Upf1"/>
</dbReference>
<dbReference type="GO" id="GO:0005829">
    <property type="term" value="C:cytosol"/>
    <property type="evidence" value="ECO:0007669"/>
    <property type="project" value="TreeGrafter"/>
</dbReference>
<feature type="region of interest" description="Disordered" evidence="2">
    <location>
        <begin position="1155"/>
        <end position="1214"/>
    </location>
</feature>
<keyword evidence="1" id="KW-0347">Helicase</keyword>
<dbReference type="PANTHER" id="PTHR10887:SF322">
    <property type="entry name" value="HELICASE MOV-10"/>
    <property type="match status" value="1"/>
</dbReference>
<feature type="region of interest" description="Disordered" evidence="2">
    <location>
        <begin position="1021"/>
        <end position="1045"/>
    </location>
</feature>
<dbReference type="EMBL" id="JAUTDP010000003">
    <property type="protein sequence ID" value="KAK3400784.1"/>
    <property type="molecule type" value="Genomic_DNA"/>
</dbReference>
<dbReference type="AlphaFoldDB" id="A0AAE0PJ47"/>
<feature type="compositionally biased region" description="Basic and acidic residues" evidence="2">
    <location>
        <begin position="933"/>
        <end position="947"/>
    </location>
</feature>
<keyword evidence="1" id="KW-0547">Nucleotide-binding</keyword>
<feature type="compositionally biased region" description="Polar residues" evidence="2">
    <location>
        <begin position="23"/>
        <end position="45"/>
    </location>
</feature>
<dbReference type="GO" id="GO:0004386">
    <property type="term" value="F:helicase activity"/>
    <property type="evidence" value="ECO:0007669"/>
    <property type="project" value="InterPro"/>
</dbReference>
<feature type="region of interest" description="Disordered" evidence="2">
    <location>
        <begin position="1"/>
        <end position="61"/>
    </location>
</feature>
<accession>A0AAE0PJ47</accession>
<keyword evidence="6" id="KW-1185">Reference proteome</keyword>
<keyword evidence="1" id="KW-0067">ATP-binding</keyword>
<feature type="compositionally biased region" description="Low complexity" evidence="2">
    <location>
        <begin position="890"/>
        <end position="913"/>
    </location>
</feature>
<dbReference type="CDD" id="cd18808">
    <property type="entry name" value="SF1_C_Upf1"/>
    <property type="match status" value="1"/>
</dbReference>
<dbReference type="PANTHER" id="PTHR10887">
    <property type="entry name" value="DNA2/NAM7 HELICASE FAMILY"/>
    <property type="match status" value="1"/>
</dbReference>
<feature type="region of interest" description="Disordered" evidence="2">
    <location>
        <begin position="889"/>
        <end position="964"/>
    </location>
</feature>
<dbReference type="InterPro" id="IPR041677">
    <property type="entry name" value="DNA2/NAM7_AAA_11"/>
</dbReference>
<dbReference type="Gene3D" id="3.40.50.300">
    <property type="entry name" value="P-loop containing nucleotide triphosphate hydrolases"/>
    <property type="match status" value="2"/>
</dbReference>
<evidence type="ECO:0000313" key="6">
    <source>
        <dbReference type="Proteomes" id="UP001281003"/>
    </source>
</evidence>
<evidence type="ECO:0000259" key="3">
    <source>
        <dbReference type="Pfam" id="PF13086"/>
    </source>
</evidence>
<dbReference type="GO" id="GO:0016787">
    <property type="term" value="F:hydrolase activity"/>
    <property type="evidence" value="ECO:0007669"/>
    <property type="project" value="UniProtKB-KW"/>
</dbReference>
<feature type="compositionally biased region" description="Acidic residues" evidence="2">
    <location>
        <begin position="1205"/>
        <end position="1214"/>
    </location>
</feature>
<proteinExistence type="predicted"/>
<dbReference type="InterPro" id="IPR045055">
    <property type="entry name" value="DNA2/NAM7-like"/>
</dbReference>
<feature type="region of interest" description="Disordered" evidence="2">
    <location>
        <begin position="1061"/>
        <end position="1124"/>
    </location>
</feature>
<evidence type="ECO:0000256" key="1">
    <source>
        <dbReference type="ARBA" id="ARBA00022806"/>
    </source>
</evidence>
<comment type="caution">
    <text evidence="5">The sequence shown here is derived from an EMBL/GenBank/DDBJ whole genome shotgun (WGS) entry which is preliminary data.</text>
</comment>
<feature type="compositionally biased region" description="Low complexity" evidence="2">
    <location>
        <begin position="1100"/>
        <end position="1109"/>
    </location>
</feature>
<feature type="compositionally biased region" description="Low complexity" evidence="2">
    <location>
        <begin position="1076"/>
        <end position="1092"/>
    </location>
</feature>
<dbReference type="Pfam" id="PF13086">
    <property type="entry name" value="AAA_11"/>
    <property type="match status" value="2"/>
</dbReference>
<feature type="domain" description="DNA2/NAM7 helicase-like C-terminal" evidence="4">
    <location>
        <begin position="661"/>
        <end position="883"/>
    </location>
</feature>
<dbReference type="InterPro" id="IPR027417">
    <property type="entry name" value="P-loop_NTPase"/>
</dbReference>
<dbReference type="Pfam" id="PF13087">
    <property type="entry name" value="AAA_12"/>
    <property type="match status" value="1"/>
</dbReference>
<feature type="compositionally biased region" description="Low complexity" evidence="2">
    <location>
        <begin position="1171"/>
        <end position="1192"/>
    </location>
</feature>
<dbReference type="Proteomes" id="UP001281003">
    <property type="component" value="Unassembled WGS sequence"/>
</dbReference>
<feature type="compositionally biased region" description="Gly residues" evidence="2">
    <location>
        <begin position="1155"/>
        <end position="1170"/>
    </location>
</feature>
<feature type="domain" description="DNA2/NAM7 helicase helicase" evidence="3">
    <location>
        <begin position="382"/>
        <end position="469"/>
    </location>
</feature>
<reference evidence="5" key="1">
    <citation type="journal article" date="2023" name="Mol. Phylogenet. Evol.">
        <title>Genome-scale phylogeny and comparative genomics of the fungal order Sordariales.</title>
        <authorList>
            <person name="Hensen N."/>
            <person name="Bonometti L."/>
            <person name="Westerberg I."/>
            <person name="Brannstrom I.O."/>
            <person name="Guillou S."/>
            <person name="Cros-Aarteil S."/>
            <person name="Calhoun S."/>
            <person name="Haridas S."/>
            <person name="Kuo A."/>
            <person name="Mondo S."/>
            <person name="Pangilinan J."/>
            <person name="Riley R."/>
            <person name="LaButti K."/>
            <person name="Andreopoulos B."/>
            <person name="Lipzen A."/>
            <person name="Chen C."/>
            <person name="Yan M."/>
            <person name="Daum C."/>
            <person name="Ng V."/>
            <person name="Clum A."/>
            <person name="Steindorff A."/>
            <person name="Ohm R.A."/>
            <person name="Martin F."/>
            <person name="Silar P."/>
            <person name="Natvig D.O."/>
            <person name="Lalanne C."/>
            <person name="Gautier V."/>
            <person name="Ament-Velasquez S.L."/>
            <person name="Kruys A."/>
            <person name="Hutchinson M.I."/>
            <person name="Powell A.J."/>
            <person name="Barry K."/>
            <person name="Miller A.N."/>
            <person name="Grigoriev I.V."/>
            <person name="Debuchy R."/>
            <person name="Gladieux P."/>
            <person name="Hiltunen Thoren M."/>
            <person name="Johannesson H."/>
        </authorList>
    </citation>
    <scope>NUCLEOTIDE SEQUENCE</scope>
    <source>
        <strain evidence="5">FGSC 1904</strain>
    </source>
</reference>
<organism evidence="5 6">
    <name type="scientific">Sordaria brevicollis</name>
    <dbReference type="NCBI Taxonomy" id="83679"/>
    <lineage>
        <taxon>Eukaryota</taxon>
        <taxon>Fungi</taxon>
        <taxon>Dikarya</taxon>
        <taxon>Ascomycota</taxon>
        <taxon>Pezizomycotina</taxon>
        <taxon>Sordariomycetes</taxon>
        <taxon>Sordariomycetidae</taxon>
        <taxon>Sordariales</taxon>
        <taxon>Sordariaceae</taxon>
        <taxon>Sordaria</taxon>
    </lineage>
</organism>
<reference evidence="5" key="2">
    <citation type="submission" date="2023-07" db="EMBL/GenBank/DDBJ databases">
        <authorList>
            <consortium name="Lawrence Berkeley National Laboratory"/>
            <person name="Haridas S."/>
            <person name="Hensen N."/>
            <person name="Bonometti L."/>
            <person name="Westerberg I."/>
            <person name="Brannstrom I.O."/>
            <person name="Guillou S."/>
            <person name="Cros-Aarteil S."/>
            <person name="Calhoun S."/>
            <person name="Kuo A."/>
            <person name="Mondo S."/>
            <person name="Pangilinan J."/>
            <person name="Riley R."/>
            <person name="LaButti K."/>
            <person name="Andreopoulos B."/>
            <person name="Lipzen A."/>
            <person name="Chen C."/>
            <person name="Yanf M."/>
            <person name="Daum C."/>
            <person name="Ng V."/>
            <person name="Clum A."/>
            <person name="Steindorff A."/>
            <person name="Ohm R."/>
            <person name="Martin F."/>
            <person name="Silar P."/>
            <person name="Natvig D."/>
            <person name="Lalanne C."/>
            <person name="Gautier V."/>
            <person name="Ament-velasquez S.L."/>
            <person name="Kruys A."/>
            <person name="Hutchinson M.I."/>
            <person name="Powell A.J."/>
            <person name="Barry K."/>
            <person name="Miller A.N."/>
            <person name="Grigoriev I.V."/>
            <person name="Debuchy R."/>
            <person name="Gladieux P."/>
            <person name="Thoren M.H."/>
            <person name="Johannesson H."/>
        </authorList>
    </citation>
    <scope>NUCLEOTIDE SEQUENCE</scope>
    <source>
        <strain evidence="5">FGSC 1904</strain>
    </source>
</reference>
<evidence type="ECO:0000313" key="5">
    <source>
        <dbReference type="EMBL" id="KAK3400784.1"/>
    </source>
</evidence>
<feature type="compositionally biased region" description="Acidic residues" evidence="2">
    <location>
        <begin position="948"/>
        <end position="963"/>
    </location>
</feature>
<feature type="domain" description="DNA2/NAM7 helicase helicase" evidence="3">
    <location>
        <begin position="551"/>
        <end position="603"/>
    </location>
</feature>
<dbReference type="SUPFAM" id="SSF52540">
    <property type="entry name" value="P-loop containing nucleoside triphosphate hydrolases"/>
    <property type="match status" value="1"/>
</dbReference>
<dbReference type="GO" id="GO:0035194">
    <property type="term" value="P:regulatory ncRNA-mediated post-transcriptional gene silencing"/>
    <property type="evidence" value="ECO:0007669"/>
    <property type="project" value="TreeGrafter"/>
</dbReference>
<evidence type="ECO:0000256" key="2">
    <source>
        <dbReference type="SAM" id="MobiDB-lite"/>
    </source>
</evidence>